<evidence type="ECO:0000313" key="1">
    <source>
        <dbReference type="EMBL" id="KAH9476844.1"/>
    </source>
</evidence>
<accession>A0ACB8GMR7</accession>
<dbReference type="Proteomes" id="UP000664032">
    <property type="component" value="Unassembled WGS sequence"/>
</dbReference>
<protein>
    <submittedName>
        <fullName evidence="1">Acidic mammalian chitinase</fullName>
    </submittedName>
</protein>
<proteinExistence type="predicted"/>
<evidence type="ECO:0000313" key="2">
    <source>
        <dbReference type="Proteomes" id="UP000664032"/>
    </source>
</evidence>
<organism evidence="1 2">
    <name type="scientific">Psilocybe cubensis</name>
    <name type="common">Psychedelic mushroom</name>
    <name type="synonym">Stropharia cubensis</name>
    <dbReference type="NCBI Taxonomy" id="181762"/>
    <lineage>
        <taxon>Eukaryota</taxon>
        <taxon>Fungi</taxon>
        <taxon>Dikarya</taxon>
        <taxon>Basidiomycota</taxon>
        <taxon>Agaricomycotina</taxon>
        <taxon>Agaricomycetes</taxon>
        <taxon>Agaricomycetidae</taxon>
        <taxon>Agaricales</taxon>
        <taxon>Agaricineae</taxon>
        <taxon>Strophariaceae</taxon>
        <taxon>Psilocybe</taxon>
    </lineage>
</organism>
<comment type="caution">
    <text evidence="1">The sequence shown here is derived from an EMBL/GenBank/DDBJ whole genome shotgun (WGS) entry which is preliminary data.</text>
</comment>
<reference evidence="1" key="1">
    <citation type="submission" date="2021-10" db="EMBL/GenBank/DDBJ databases">
        <title>Psilocybe cubensis genome.</title>
        <authorList>
            <person name="Mckernan K.J."/>
            <person name="Crawford S."/>
            <person name="Trippe A."/>
            <person name="Kane L.T."/>
            <person name="Mclaughlin S."/>
        </authorList>
    </citation>
    <scope>NUCLEOTIDE SEQUENCE</scope>
    <source>
        <strain evidence="1">MGC-MH-2018</strain>
    </source>
</reference>
<gene>
    <name evidence="1" type="ORF">JR316_0010760</name>
</gene>
<name>A0ACB8GMR7_PSICU</name>
<sequence length="989" mass="108270">MGVSVVINKHTTTSKPYPHVVYVVEITTGTTKIVIHRRYSEFVALHAALKDGFSLPSKHAILTAIFPSGWLDDALIAERKVGLAKYLAALLWSPEFRDTPIIKGFLERDALKPDENIDVEDVLPSTLTRKDVSAFFSLRDQVQSLSLVEDDHEEEQVPVQEEPPKKKLVSAAYYPEWCAGTLPPESLDYSKFDIIFFGFATPNASSTLDWARDTLALLKRLIACAKASGFGTKIALSIGGWNGSQWFSHLCASANNRMTFVQTIQNVVNTYELDGIDLDWEFPNAKGAGNPYSAHDAANFLLLIQSLRSALGPAKIISAAVQHAPWAGADGTTLNDVSAYAESLTYINIMNYSVWGTSAPGPNAPLGHAIKNQRRVQTTAEAALLRWKTAGFPSGQILLGLPLFGHVFKSKKTALNGGTPPTPTDHILSFASHTFKGAHKAVYVKDLGKKPNSRGALSAWWGKPIAFKDIVASGALVKRFDGNYGHGDGFTMGWDDPSSTPYIFNVEKKTLITFDNTRSLAAKVKFAQENDLAVSSPCSLQHSWLQDDGTSLQDVIRAAMGIQTVWPINLESNPYSLFTSFPITSMSSAIDSLFIYNHTTSSFPQPHVVYIINVIRENGNQYEVLRRYSEFVTLKEALEVPFPLPPKHVFATSFLPSAWVDNQLIEERKRGLQMFLTHLLHRLDARSSATFLAFIGASDLVMNESCFWPKAGLPEMSFKGTLMPKEILKNEPERTTKPIAAAYYPSWASDSSPPHKIDFSKFDVLFFAFATPNGEAGINWDSGAQESLKNLVSCVRRSGHPTKIVLSVGNSRIISAAVTQLPWLGPKGLPLTNVEEYAKYMSFVNIMNYDVFTSSSHPGPNAPLSDACGTSRQPQATAEAAFKQWTRAGMPASKLLLGLPLYGYVSKSTDKKLSGSFAPSGRILNVAHPKSKRPISLSGAAGDLSKLWGQQIAFCQLVEAGALEKRGEHYVAANGYTMGKVCQTLMIGA</sequence>
<keyword evidence="2" id="KW-1185">Reference proteome</keyword>
<dbReference type="EMBL" id="JAFIQS020000010">
    <property type="protein sequence ID" value="KAH9476844.1"/>
    <property type="molecule type" value="Genomic_DNA"/>
</dbReference>